<dbReference type="EnsemblPlants" id="KEH29872">
    <property type="protein sequence ID" value="KEH29872"/>
    <property type="gene ID" value="MTR_4g053775"/>
</dbReference>
<dbReference type="AlphaFoldDB" id="A0A072UJQ4"/>
<reference evidence="2" key="3">
    <citation type="submission" date="2015-04" db="UniProtKB">
        <authorList>
            <consortium name="EnsemblPlants"/>
        </authorList>
    </citation>
    <scope>IDENTIFICATION</scope>
    <source>
        <strain evidence="2">cv. Jemalong A17</strain>
    </source>
</reference>
<keyword evidence="1" id="KW-0472">Membrane</keyword>
<gene>
    <name evidence="1" type="ordered locus">MTR_4g053775</name>
</gene>
<accession>A0A072UJQ4</accession>
<evidence type="ECO:0000313" key="3">
    <source>
        <dbReference type="Proteomes" id="UP000002051"/>
    </source>
</evidence>
<keyword evidence="3" id="KW-1185">Reference proteome</keyword>
<name>A0A072UJQ4_MEDTR</name>
<organism evidence="1 3">
    <name type="scientific">Medicago truncatula</name>
    <name type="common">Barrel medic</name>
    <name type="synonym">Medicago tribuloides</name>
    <dbReference type="NCBI Taxonomy" id="3880"/>
    <lineage>
        <taxon>Eukaryota</taxon>
        <taxon>Viridiplantae</taxon>
        <taxon>Streptophyta</taxon>
        <taxon>Embryophyta</taxon>
        <taxon>Tracheophyta</taxon>
        <taxon>Spermatophyta</taxon>
        <taxon>Magnoliopsida</taxon>
        <taxon>eudicotyledons</taxon>
        <taxon>Gunneridae</taxon>
        <taxon>Pentapetalae</taxon>
        <taxon>rosids</taxon>
        <taxon>fabids</taxon>
        <taxon>Fabales</taxon>
        <taxon>Fabaceae</taxon>
        <taxon>Papilionoideae</taxon>
        <taxon>50 kb inversion clade</taxon>
        <taxon>NPAAA clade</taxon>
        <taxon>Hologalegina</taxon>
        <taxon>IRL clade</taxon>
        <taxon>Trifolieae</taxon>
        <taxon>Medicago</taxon>
    </lineage>
</organism>
<keyword evidence="1" id="KW-0812">Transmembrane</keyword>
<reference evidence="1 3" key="1">
    <citation type="journal article" date="2011" name="Nature">
        <title>The Medicago genome provides insight into the evolution of rhizobial symbioses.</title>
        <authorList>
            <person name="Young N.D."/>
            <person name="Debelle F."/>
            <person name="Oldroyd G.E."/>
            <person name="Geurts R."/>
            <person name="Cannon S.B."/>
            <person name="Udvardi M.K."/>
            <person name="Benedito V.A."/>
            <person name="Mayer K.F."/>
            <person name="Gouzy J."/>
            <person name="Schoof H."/>
            <person name="Van de Peer Y."/>
            <person name="Proost S."/>
            <person name="Cook D.R."/>
            <person name="Meyers B.C."/>
            <person name="Spannagl M."/>
            <person name="Cheung F."/>
            <person name="De Mita S."/>
            <person name="Krishnakumar V."/>
            <person name="Gundlach H."/>
            <person name="Zhou S."/>
            <person name="Mudge J."/>
            <person name="Bharti A.K."/>
            <person name="Murray J.D."/>
            <person name="Naoumkina M.A."/>
            <person name="Rosen B."/>
            <person name="Silverstein K.A."/>
            <person name="Tang H."/>
            <person name="Rombauts S."/>
            <person name="Zhao P.X."/>
            <person name="Zhou P."/>
            <person name="Barbe V."/>
            <person name="Bardou P."/>
            <person name="Bechner M."/>
            <person name="Bellec A."/>
            <person name="Berger A."/>
            <person name="Berges H."/>
            <person name="Bidwell S."/>
            <person name="Bisseling T."/>
            <person name="Choisne N."/>
            <person name="Couloux A."/>
            <person name="Denny R."/>
            <person name="Deshpande S."/>
            <person name="Dai X."/>
            <person name="Doyle J.J."/>
            <person name="Dudez A.M."/>
            <person name="Farmer A.D."/>
            <person name="Fouteau S."/>
            <person name="Franken C."/>
            <person name="Gibelin C."/>
            <person name="Gish J."/>
            <person name="Goldstein S."/>
            <person name="Gonzalez A.J."/>
            <person name="Green P.J."/>
            <person name="Hallab A."/>
            <person name="Hartog M."/>
            <person name="Hua A."/>
            <person name="Humphray S.J."/>
            <person name="Jeong D.H."/>
            <person name="Jing Y."/>
            <person name="Jocker A."/>
            <person name="Kenton S.M."/>
            <person name="Kim D.J."/>
            <person name="Klee K."/>
            <person name="Lai H."/>
            <person name="Lang C."/>
            <person name="Lin S."/>
            <person name="Macmil S.L."/>
            <person name="Magdelenat G."/>
            <person name="Matthews L."/>
            <person name="McCorrison J."/>
            <person name="Monaghan E.L."/>
            <person name="Mun J.H."/>
            <person name="Najar F.Z."/>
            <person name="Nicholson C."/>
            <person name="Noirot C."/>
            <person name="O'Bleness M."/>
            <person name="Paule C.R."/>
            <person name="Poulain J."/>
            <person name="Prion F."/>
            <person name="Qin B."/>
            <person name="Qu C."/>
            <person name="Retzel E.F."/>
            <person name="Riddle C."/>
            <person name="Sallet E."/>
            <person name="Samain S."/>
            <person name="Samson N."/>
            <person name="Sanders I."/>
            <person name="Saurat O."/>
            <person name="Scarpelli C."/>
            <person name="Schiex T."/>
            <person name="Segurens B."/>
            <person name="Severin A.J."/>
            <person name="Sherrier D.J."/>
            <person name="Shi R."/>
            <person name="Sims S."/>
            <person name="Singer S.R."/>
            <person name="Sinharoy S."/>
            <person name="Sterck L."/>
            <person name="Viollet A."/>
            <person name="Wang B.B."/>
            <person name="Wang K."/>
            <person name="Wang M."/>
            <person name="Wang X."/>
            <person name="Warfsmann J."/>
            <person name="Weissenbach J."/>
            <person name="White D.D."/>
            <person name="White J.D."/>
            <person name="Wiley G.B."/>
            <person name="Wincker P."/>
            <person name="Xing Y."/>
            <person name="Yang L."/>
            <person name="Yao Z."/>
            <person name="Ying F."/>
            <person name="Zhai J."/>
            <person name="Zhou L."/>
            <person name="Zuber A."/>
            <person name="Denarie J."/>
            <person name="Dixon R.A."/>
            <person name="May G.D."/>
            <person name="Schwartz D.C."/>
            <person name="Rogers J."/>
            <person name="Quetier F."/>
            <person name="Town C.D."/>
            <person name="Roe B.A."/>
        </authorList>
    </citation>
    <scope>NUCLEOTIDE SEQUENCE [LARGE SCALE GENOMIC DNA]</scope>
    <source>
        <strain evidence="1">A17</strain>
        <strain evidence="2 3">cv. Jemalong A17</strain>
    </source>
</reference>
<evidence type="ECO:0000313" key="2">
    <source>
        <dbReference type="EnsemblPlants" id="KEH29872"/>
    </source>
</evidence>
<sequence>MNKKSKISFLLEPCGLKEVGEREALIISRLIICLYSFKANYKFVAVAVAAIAASNATSSLIQFK</sequence>
<protein>
    <submittedName>
        <fullName evidence="1">Transmembrane protein, putative</fullName>
    </submittedName>
</protein>
<proteinExistence type="predicted"/>
<evidence type="ECO:0000313" key="1">
    <source>
        <dbReference type="EMBL" id="KEH29872.1"/>
    </source>
</evidence>
<dbReference type="HOGENOM" id="CLU_2871009_0_0_1"/>
<dbReference type="Proteomes" id="UP000002051">
    <property type="component" value="Chromosome 4"/>
</dbReference>
<reference evidence="1 3" key="2">
    <citation type="journal article" date="2014" name="BMC Genomics">
        <title>An improved genome release (version Mt4.0) for the model legume Medicago truncatula.</title>
        <authorList>
            <person name="Tang H."/>
            <person name="Krishnakumar V."/>
            <person name="Bidwell S."/>
            <person name="Rosen B."/>
            <person name="Chan A."/>
            <person name="Zhou S."/>
            <person name="Gentzbittel L."/>
            <person name="Childs K.L."/>
            <person name="Yandell M."/>
            <person name="Gundlach H."/>
            <person name="Mayer K.F."/>
            <person name="Schwartz D.C."/>
            <person name="Town C.D."/>
        </authorList>
    </citation>
    <scope>GENOME REANNOTATION</scope>
    <source>
        <strain evidence="1">A17</strain>
        <strain evidence="2 3">cv. Jemalong A17</strain>
    </source>
</reference>
<dbReference type="EMBL" id="CM001220">
    <property type="protein sequence ID" value="KEH29872.1"/>
    <property type="molecule type" value="Genomic_DNA"/>
</dbReference>